<dbReference type="AlphaFoldDB" id="A0A1Y4JRM2"/>
<protein>
    <submittedName>
        <fullName evidence="3">Uncharacterized protein</fullName>
    </submittedName>
</protein>
<keyword evidence="2" id="KW-1133">Transmembrane helix</keyword>
<evidence type="ECO:0000313" key="4">
    <source>
        <dbReference type="Proteomes" id="UP000196587"/>
    </source>
</evidence>
<sequence>MNGFNSYKSDLGFDIGSGLSGQSTYIKKKDKQNNRILMEEQYKLLQMQKAEILAQQKFRKEYNKSSKIMLYISVATLFITFLSLIISFFK</sequence>
<feature type="region of interest" description="Disordered" evidence="1">
    <location>
        <begin position="1"/>
        <end position="22"/>
    </location>
</feature>
<accession>A0A1Y4JRM2</accession>
<gene>
    <name evidence="3" type="ORF">B5F24_15905</name>
</gene>
<proteinExistence type="predicted"/>
<evidence type="ECO:0000313" key="3">
    <source>
        <dbReference type="EMBL" id="OUP31882.1"/>
    </source>
</evidence>
<dbReference type="EMBL" id="NFKE01000017">
    <property type="protein sequence ID" value="OUP31882.1"/>
    <property type="molecule type" value="Genomic_DNA"/>
</dbReference>
<evidence type="ECO:0000256" key="2">
    <source>
        <dbReference type="SAM" id="Phobius"/>
    </source>
</evidence>
<dbReference type="Proteomes" id="UP000196587">
    <property type="component" value="Unassembled WGS sequence"/>
</dbReference>
<organism evidence="3 4">
    <name type="scientific">Bacteroides clarus</name>
    <dbReference type="NCBI Taxonomy" id="626929"/>
    <lineage>
        <taxon>Bacteria</taxon>
        <taxon>Pseudomonadati</taxon>
        <taxon>Bacteroidota</taxon>
        <taxon>Bacteroidia</taxon>
        <taxon>Bacteroidales</taxon>
        <taxon>Bacteroidaceae</taxon>
        <taxon>Bacteroides</taxon>
    </lineage>
</organism>
<name>A0A1Y4JRM2_9BACE</name>
<dbReference type="RefSeq" id="WP_087413534.1">
    <property type="nucleotide sequence ID" value="NZ_NFKE01000017.1"/>
</dbReference>
<keyword evidence="2" id="KW-0472">Membrane</keyword>
<keyword evidence="2" id="KW-0812">Transmembrane</keyword>
<evidence type="ECO:0000256" key="1">
    <source>
        <dbReference type="SAM" id="MobiDB-lite"/>
    </source>
</evidence>
<comment type="caution">
    <text evidence="3">The sequence shown here is derived from an EMBL/GenBank/DDBJ whole genome shotgun (WGS) entry which is preliminary data.</text>
</comment>
<feature type="transmembrane region" description="Helical" evidence="2">
    <location>
        <begin position="68"/>
        <end position="89"/>
    </location>
</feature>
<reference evidence="4" key="1">
    <citation type="submission" date="2017-04" db="EMBL/GenBank/DDBJ databases">
        <title>Function of individual gut microbiota members based on whole genome sequencing of pure cultures obtained from chicken caecum.</title>
        <authorList>
            <person name="Medvecky M."/>
            <person name="Cejkova D."/>
            <person name="Polansky O."/>
            <person name="Karasova D."/>
            <person name="Kubasova T."/>
            <person name="Cizek A."/>
            <person name="Rychlik I."/>
        </authorList>
    </citation>
    <scope>NUCLEOTIDE SEQUENCE [LARGE SCALE GENOMIC DNA]</scope>
    <source>
        <strain evidence="4">An189</strain>
    </source>
</reference>